<keyword evidence="3" id="KW-1185">Reference proteome</keyword>
<evidence type="ECO:0000313" key="2">
    <source>
        <dbReference type="EMBL" id="KAL1851356.1"/>
    </source>
</evidence>
<reference evidence="2 3" key="1">
    <citation type="journal article" date="2024" name="IMA Fungus">
        <title>IMA Genome - F19 : A genome assembly and annotation guide to empower mycologists, including annotated draft genome sequences of Ceratocystis pirilliformis, Diaporthe australafricana, Fusarium ophioides, Paecilomyces lecythidis, and Sporothrix stenoceras.</title>
        <authorList>
            <person name="Aylward J."/>
            <person name="Wilson A.M."/>
            <person name="Visagie C.M."/>
            <person name="Spraker J."/>
            <person name="Barnes I."/>
            <person name="Buitendag C."/>
            <person name="Ceriani C."/>
            <person name="Del Mar Angel L."/>
            <person name="du Plessis D."/>
            <person name="Fuchs T."/>
            <person name="Gasser K."/>
            <person name="Kramer D."/>
            <person name="Li W."/>
            <person name="Munsamy K."/>
            <person name="Piso A."/>
            <person name="Price J.L."/>
            <person name="Sonnekus B."/>
            <person name="Thomas C."/>
            <person name="van der Nest A."/>
            <person name="van Dijk A."/>
            <person name="van Heerden A."/>
            <person name="van Vuuren N."/>
            <person name="Yilmaz N."/>
            <person name="Duong T.A."/>
            <person name="van der Merwe N.A."/>
            <person name="Wingfield M.J."/>
            <person name="Wingfield B.D."/>
        </authorList>
    </citation>
    <scope>NUCLEOTIDE SEQUENCE [LARGE SCALE GENOMIC DNA]</scope>
    <source>
        <strain evidence="2 3">CMW 18300</strain>
    </source>
</reference>
<comment type="caution">
    <text evidence="2">The sequence shown here is derived from an EMBL/GenBank/DDBJ whole genome shotgun (WGS) entry which is preliminary data.</text>
</comment>
<proteinExistence type="predicted"/>
<feature type="region of interest" description="Disordered" evidence="1">
    <location>
        <begin position="1"/>
        <end position="21"/>
    </location>
</feature>
<evidence type="ECO:0000313" key="3">
    <source>
        <dbReference type="Proteomes" id="UP001583177"/>
    </source>
</evidence>
<name>A0ABR3W2B8_9PEZI</name>
<organism evidence="2 3">
    <name type="scientific">Diaporthe australafricana</name>
    <dbReference type="NCBI Taxonomy" id="127596"/>
    <lineage>
        <taxon>Eukaryota</taxon>
        <taxon>Fungi</taxon>
        <taxon>Dikarya</taxon>
        <taxon>Ascomycota</taxon>
        <taxon>Pezizomycotina</taxon>
        <taxon>Sordariomycetes</taxon>
        <taxon>Sordariomycetidae</taxon>
        <taxon>Diaporthales</taxon>
        <taxon>Diaporthaceae</taxon>
        <taxon>Diaporthe</taxon>
    </lineage>
</organism>
<sequence>MPEVNAPQQQQPMELASTDSAVVTQQPTVSMKEAQENMNTDMSLRGGCGESLDCCGMTESCGCC</sequence>
<evidence type="ECO:0000256" key="1">
    <source>
        <dbReference type="SAM" id="MobiDB-lite"/>
    </source>
</evidence>
<gene>
    <name evidence="2" type="ORF">Daus18300_012602</name>
</gene>
<dbReference type="Proteomes" id="UP001583177">
    <property type="component" value="Unassembled WGS sequence"/>
</dbReference>
<protein>
    <submittedName>
        <fullName evidence="2">Uncharacterized protein</fullName>
    </submittedName>
</protein>
<dbReference type="EMBL" id="JAWRVE010000174">
    <property type="protein sequence ID" value="KAL1851356.1"/>
    <property type="molecule type" value="Genomic_DNA"/>
</dbReference>
<accession>A0ABR3W2B8</accession>